<dbReference type="EMBL" id="BMKN01000001">
    <property type="protein sequence ID" value="GGE37327.1"/>
    <property type="molecule type" value="Genomic_DNA"/>
</dbReference>
<evidence type="ECO:0000256" key="1">
    <source>
        <dbReference type="SAM" id="MobiDB-lite"/>
    </source>
</evidence>
<dbReference type="InterPro" id="IPR008984">
    <property type="entry name" value="SMAD_FHA_dom_sf"/>
</dbReference>
<dbReference type="Pfam" id="PF00498">
    <property type="entry name" value="FHA"/>
    <property type="match status" value="1"/>
</dbReference>
<evidence type="ECO:0000313" key="3">
    <source>
        <dbReference type="EMBL" id="GGE37327.1"/>
    </source>
</evidence>
<feature type="compositionally biased region" description="Basic and acidic residues" evidence="1">
    <location>
        <begin position="26"/>
        <end position="37"/>
    </location>
</feature>
<keyword evidence="4" id="KW-1185">Reference proteome</keyword>
<feature type="domain" description="FHA" evidence="2">
    <location>
        <begin position="201"/>
        <end position="255"/>
    </location>
</feature>
<comment type="caution">
    <text evidence="3">The sequence shown here is derived from an EMBL/GenBank/DDBJ whole genome shotgun (WGS) entry which is preliminary data.</text>
</comment>
<accession>A0A917EG76</accession>
<feature type="region of interest" description="Disordered" evidence="1">
    <location>
        <begin position="1"/>
        <end position="101"/>
    </location>
</feature>
<sequence length="290" mass="31183">MIRRKSTSDTGTSRGFSFDLVSRRKAAQDEGEAKVRSPLELLAETAPAKETPEVQDIADMIKTEDAQEASAAESAFAPVPRPKPQVHSEPVAEEPKDESPLFLSEPIAAQPDPAPVPEAPAAPAVAAEPEISPAPRRRNARVKTTFLGFERSDGRIEDIFAGGQTDQEASTKNDVEFPVGWLVISKGPGRGAQVSLQAGVSQIGRGDDQSVQLDFGDNGISRANHAAIAFDDEERKFFLGHGGKANIVRLNGKPVLSTEELSNGDEIRISETTLHFVALCGEDFTWAEDE</sequence>
<dbReference type="InterPro" id="IPR000253">
    <property type="entry name" value="FHA_dom"/>
</dbReference>
<dbReference type="Gene3D" id="2.60.200.20">
    <property type="match status" value="1"/>
</dbReference>
<reference evidence="3" key="2">
    <citation type="submission" date="2020-09" db="EMBL/GenBank/DDBJ databases">
        <authorList>
            <person name="Sun Q."/>
            <person name="Zhou Y."/>
        </authorList>
    </citation>
    <scope>NUCLEOTIDE SEQUENCE</scope>
    <source>
        <strain evidence="3">CGMCC 1.16012</strain>
    </source>
</reference>
<reference evidence="3" key="1">
    <citation type="journal article" date="2014" name="Int. J. Syst. Evol. Microbiol.">
        <title>Complete genome sequence of Corynebacterium casei LMG S-19264T (=DSM 44701T), isolated from a smear-ripened cheese.</title>
        <authorList>
            <consortium name="US DOE Joint Genome Institute (JGI-PGF)"/>
            <person name="Walter F."/>
            <person name="Albersmeier A."/>
            <person name="Kalinowski J."/>
            <person name="Ruckert C."/>
        </authorList>
    </citation>
    <scope>NUCLEOTIDE SEQUENCE</scope>
    <source>
        <strain evidence="3">CGMCC 1.16012</strain>
    </source>
</reference>
<protein>
    <recommendedName>
        <fullName evidence="2">FHA domain-containing protein</fullName>
    </recommendedName>
</protein>
<proteinExistence type="predicted"/>
<evidence type="ECO:0000259" key="2">
    <source>
        <dbReference type="PROSITE" id="PS50006"/>
    </source>
</evidence>
<dbReference type="Proteomes" id="UP000606730">
    <property type="component" value="Unassembled WGS sequence"/>
</dbReference>
<evidence type="ECO:0000313" key="4">
    <source>
        <dbReference type="Proteomes" id="UP000606730"/>
    </source>
</evidence>
<gene>
    <name evidence="3" type="ORF">GCM10011517_01330</name>
</gene>
<organism evidence="3 4">
    <name type="scientific">Actibacterium pelagium</name>
    <dbReference type="NCBI Taxonomy" id="2029103"/>
    <lineage>
        <taxon>Bacteria</taxon>
        <taxon>Pseudomonadati</taxon>
        <taxon>Pseudomonadota</taxon>
        <taxon>Alphaproteobacteria</taxon>
        <taxon>Rhodobacterales</taxon>
        <taxon>Roseobacteraceae</taxon>
        <taxon>Actibacterium</taxon>
    </lineage>
</organism>
<dbReference type="CDD" id="cd00060">
    <property type="entry name" value="FHA"/>
    <property type="match status" value="1"/>
</dbReference>
<dbReference type="AlphaFoldDB" id="A0A917EG76"/>
<feature type="compositionally biased region" description="Low complexity" evidence="1">
    <location>
        <begin position="68"/>
        <end position="77"/>
    </location>
</feature>
<name>A0A917EG76_9RHOB</name>
<dbReference type="PROSITE" id="PS50006">
    <property type="entry name" value="FHA_DOMAIN"/>
    <property type="match status" value="1"/>
</dbReference>
<dbReference type="RefSeq" id="WP_229666075.1">
    <property type="nucleotide sequence ID" value="NZ_BMKN01000001.1"/>
</dbReference>
<dbReference type="SUPFAM" id="SSF49879">
    <property type="entry name" value="SMAD/FHA domain"/>
    <property type="match status" value="1"/>
</dbReference>